<keyword evidence="5 7" id="KW-1133">Transmembrane helix</keyword>
<protein>
    <recommendedName>
        <fullName evidence="10">DoxX family protein</fullName>
    </recommendedName>
</protein>
<accession>A0A085ZES8</accession>
<evidence type="ECO:0000313" key="9">
    <source>
        <dbReference type="Proteomes" id="UP000028715"/>
    </source>
</evidence>
<keyword evidence="3" id="KW-1003">Cell membrane</keyword>
<dbReference type="eggNOG" id="COG2259">
    <property type="taxonomic scope" value="Bacteria"/>
</dbReference>
<name>A0A085ZES8_9FLAO</name>
<dbReference type="InterPro" id="IPR051907">
    <property type="entry name" value="DoxX-like_oxidoreductase"/>
</dbReference>
<dbReference type="EMBL" id="JPRL01000003">
    <property type="protein sequence ID" value="KFF02942.1"/>
    <property type="molecule type" value="Genomic_DNA"/>
</dbReference>
<dbReference type="GO" id="GO:0005886">
    <property type="term" value="C:plasma membrane"/>
    <property type="evidence" value="ECO:0007669"/>
    <property type="project" value="UniProtKB-SubCell"/>
</dbReference>
<dbReference type="STRING" id="362418.IW19_22615"/>
<dbReference type="Proteomes" id="UP000028715">
    <property type="component" value="Unassembled WGS sequence"/>
</dbReference>
<dbReference type="Pfam" id="PF07681">
    <property type="entry name" value="DoxX"/>
    <property type="match status" value="1"/>
</dbReference>
<organism evidence="8 9">
    <name type="scientific">Flavobacterium reichenbachii</name>
    <dbReference type="NCBI Taxonomy" id="362418"/>
    <lineage>
        <taxon>Bacteria</taxon>
        <taxon>Pseudomonadati</taxon>
        <taxon>Bacteroidota</taxon>
        <taxon>Flavobacteriia</taxon>
        <taxon>Flavobacteriales</taxon>
        <taxon>Flavobacteriaceae</taxon>
        <taxon>Flavobacterium</taxon>
    </lineage>
</organism>
<sequence>MKNLFFSLLRTNAGSDLNNSILLFFRVAVSVELIVAHGLKKIGVGTTFAEVVPNPLGLPDFFNQAFAISANLVMPLFVILGLMTRIAALPILAVTLTGYFILHFNDPLLVKDVPFIYSLCFLLIFFFGAGKYSIDHYITRRREEY</sequence>
<comment type="caution">
    <text evidence="8">The sequence shown here is derived from an EMBL/GenBank/DDBJ whole genome shotgun (WGS) entry which is preliminary data.</text>
</comment>
<proteinExistence type="inferred from homology"/>
<evidence type="ECO:0000256" key="6">
    <source>
        <dbReference type="ARBA" id="ARBA00023136"/>
    </source>
</evidence>
<dbReference type="InterPro" id="IPR032808">
    <property type="entry name" value="DoxX"/>
</dbReference>
<reference evidence="8 9" key="1">
    <citation type="submission" date="2014-07" db="EMBL/GenBank/DDBJ databases">
        <title>Genome of Flavobacterium reichenbachii LMG 25512.</title>
        <authorList>
            <person name="Stropko S.J."/>
            <person name="Pipes S.E."/>
            <person name="Newman J.D."/>
        </authorList>
    </citation>
    <scope>NUCLEOTIDE SEQUENCE [LARGE SCALE GENOMIC DNA]</scope>
    <source>
        <strain evidence="8 9">LMG 25512</strain>
    </source>
</reference>
<evidence type="ECO:0000256" key="3">
    <source>
        <dbReference type="ARBA" id="ARBA00022475"/>
    </source>
</evidence>
<keyword evidence="6 7" id="KW-0472">Membrane</keyword>
<dbReference type="OrthoDB" id="9813193at2"/>
<feature type="transmembrane region" description="Helical" evidence="7">
    <location>
        <begin position="87"/>
        <end position="104"/>
    </location>
</feature>
<dbReference type="AlphaFoldDB" id="A0A085ZES8"/>
<dbReference type="RefSeq" id="WP_035689648.1">
    <property type="nucleotide sequence ID" value="NZ_JPRL01000003.1"/>
</dbReference>
<evidence type="ECO:0000256" key="5">
    <source>
        <dbReference type="ARBA" id="ARBA00022989"/>
    </source>
</evidence>
<dbReference type="PANTHER" id="PTHR33452">
    <property type="entry name" value="OXIDOREDUCTASE CATD-RELATED"/>
    <property type="match status" value="1"/>
</dbReference>
<comment type="subcellular location">
    <subcellularLocation>
        <location evidence="1">Cell membrane</location>
        <topology evidence="1">Multi-pass membrane protein</topology>
    </subcellularLocation>
</comment>
<keyword evidence="4 7" id="KW-0812">Transmembrane</keyword>
<evidence type="ECO:0000313" key="8">
    <source>
        <dbReference type="EMBL" id="KFF02942.1"/>
    </source>
</evidence>
<keyword evidence="9" id="KW-1185">Reference proteome</keyword>
<evidence type="ECO:0000256" key="4">
    <source>
        <dbReference type="ARBA" id="ARBA00022692"/>
    </source>
</evidence>
<evidence type="ECO:0000256" key="1">
    <source>
        <dbReference type="ARBA" id="ARBA00004651"/>
    </source>
</evidence>
<evidence type="ECO:0000256" key="7">
    <source>
        <dbReference type="SAM" id="Phobius"/>
    </source>
</evidence>
<gene>
    <name evidence="8" type="ORF">IW19_22615</name>
</gene>
<dbReference type="PANTHER" id="PTHR33452:SF1">
    <property type="entry name" value="INNER MEMBRANE PROTEIN YPHA-RELATED"/>
    <property type="match status" value="1"/>
</dbReference>
<comment type="similarity">
    <text evidence="2">Belongs to the DoxX family.</text>
</comment>
<feature type="transmembrane region" description="Helical" evidence="7">
    <location>
        <begin position="116"/>
        <end position="134"/>
    </location>
</feature>
<evidence type="ECO:0008006" key="10">
    <source>
        <dbReference type="Google" id="ProtNLM"/>
    </source>
</evidence>
<evidence type="ECO:0000256" key="2">
    <source>
        <dbReference type="ARBA" id="ARBA00006679"/>
    </source>
</evidence>